<dbReference type="Gene3D" id="3.40.50.620">
    <property type="entry name" value="HUPs"/>
    <property type="match status" value="1"/>
</dbReference>
<protein>
    <submittedName>
        <fullName evidence="3">AAA family ATPase</fullName>
    </submittedName>
</protein>
<dbReference type="SUPFAM" id="SSF52540">
    <property type="entry name" value="P-loop containing nucleoside triphosphate hydrolases"/>
    <property type="match status" value="1"/>
</dbReference>
<dbReference type="PANTHER" id="PTHR37512:SF1">
    <property type="entry name" value="NADR_TTD14 AAA DOMAIN-CONTAINING PROTEIN"/>
    <property type="match status" value="1"/>
</dbReference>
<dbReference type="InterPro" id="IPR014729">
    <property type="entry name" value="Rossmann-like_a/b/a_fold"/>
</dbReference>
<dbReference type="Pfam" id="PF13521">
    <property type="entry name" value="AAA_28"/>
    <property type="match status" value="1"/>
</dbReference>
<dbReference type="InterPro" id="IPR038727">
    <property type="entry name" value="NadR/Ttd14_AAA_dom"/>
</dbReference>
<feature type="domain" description="NadR/Ttd14 AAA" evidence="2">
    <location>
        <begin position="155"/>
        <end position="313"/>
    </location>
</feature>
<organism evidence="3 4">
    <name type="scientific">Paenibacillus tianjinensis</name>
    <dbReference type="NCBI Taxonomy" id="2810347"/>
    <lineage>
        <taxon>Bacteria</taxon>
        <taxon>Bacillati</taxon>
        <taxon>Bacillota</taxon>
        <taxon>Bacilli</taxon>
        <taxon>Bacillales</taxon>
        <taxon>Paenibacillaceae</taxon>
        <taxon>Paenibacillus</taxon>
    </lineage>
</organism>
<dbReference type="Pfam" id="PF01467">
    <property type="entry name" value="CTP_transf_like"/>
    <property type="match status" value="1"/>
</dbReference>
<dbReference type="SUPFAM" id="SSF52374">
    <property type="entry name" value="Nucleotidylyl transferase"/>
    <property type="match status" value="1"/>
</dbReference>
<sequence>MKTLGLTLGKFAPLHKGHQYMIETALQEVDELIVVIYETTVTSIPLHIRANWIRRLYPQVRVIEAWDGPDGYSDDREHEIREEQYILGLLQGERVTHFYSSEFYGGHMSTALGAEDRRVDEARIKVPVSATMVRSNPYKYKKYVSDLVYRDLITKIVFVGAMSTGKSTITEALARRYRTVFASEYGREYWTEHQVDRRISLEAFDEIAVGHMKREEQALLEADRYLFVDTNAITTYMYALDYHGRAPELLTRLALENAQRYDLFFLCDDDIPYDDTWDRSGDQKRHVFHKQIIADLQERRIPYITLKGTLEERMRKVDAVLAEFEPYRNYFGELHNYITATAPSEH</sequence>
<dbReference type="Gene3D" id="3.40.50.300">
    <property type="entry name" value="P-loop containing nucleotide triphosphate hydrolases"/>
    <property type="match status" value="1"/>
</dbReference>
<accession>A0ABX7L8M6</accession>
<evidence type="ECO:0000259" key="1">
    <source>
        <dbReference type="Pfam" id="PF01467"/>
    </source>
</evidence>
<evidence type="ECO:0000313" key="3">
    <source>
        <dbReference type="EMBL" id="QSF43721.1"/>
    </source>
</evidence>
<dbReference type="InterPro" id="IPR004821">
    <property type="entry name" value="Cyt_trans-like"/>
</dbReference>
<dbReference type="InterPro" id="IPR027417">
    <property type="entry name" value="P-loop_NTPase"/>
</dbReference>
<keyword evidence="4" id="KW-1185">Reference proteome</keyword>
<gene>
    <name evidence="3" type="ORF">JRJ22_21015</name>
</gene>
<proteinExistence type="predicted"/>
<dbReference type="Proteomes" id="UP000663452">
    <property type="component" value="Chromosome"/>
</dbReference>
<dbReference type="RefSeq" id="WP_206101344.1">
    <property type="nucleotide sequence ID" value="NZ_CP070969.1"/>
</dbReference>
<reference evidence="3 4" key="1">
    <citation type="submission" date="2021-02" db="EMBL/GenBank/DDBJ databases">
        <title>Paenibacillus tianjinensis sp. nov.</title>
        <authorList>
            <person name="Liu H."/>
        </authorList>
    </citation>
    <scope>NUCLEOTIDE SEQUENCE [LARGE SCALE GENOMIC DNA]</scope>
    <source>
        <strain evidence="3 4">TB2019</strain>
    </source>
</reference>
<dbReference type="PANTHER" id="PTHR37512">
    <property type="entry name" value="TRIFUNCTIONAL NAD BIOSYNTHESIS/REGULATOR PROTEIN NADR"/>
    <property type="match status" value="1"/>
</dbReference>
<evidence type="ECO:0000313" key="4">
    <source>
        <dbReference type="Proteomes" id="UP000663452"/>
    </source>
</evidence>
<feature type="domain" description="Cytidyltransferase-like" evidence="1">
    <location>
        <begin position="7"/>
        <end position="135"/>
    </location>
</feature>
<dbReference type="EMBL" id="CP070969">
    <property type="protein sequence ID" value="QSF43721.1"/>
    <property type="molecule type" value="Genomic_DNA"/>
</dbReference>
<dbReference type="InterPro" id="IPR052735">
    <property type="entry name" value="NAD_biosynth-regulator"/>
</dbReference>
<dbReference type="NCBIfam" id="TIGR00125">
    <property type="entry name" value="cyt_tran_rel"/>
    <property type="match status" value="1"/>
</dbReference>
<name>A0ABX7L8M6_9BACL</name>
<evidence type="ECO:0000259" key="2">
    <source>
        <dbReference type="Pfam" id="PF13521"/>
    </source>
</evidence>